<sequence length="54" mass="6333">MKSLFMFLGLWALVGCFSLGECHRRLQHLRPPPHPPYVLPQYLQHLLPIAQRKP</sequence>
<protein>
    <submittedName>
        <fullName evidence="5">Uncharacterized protein</fullName>
    </submittedName>
</protein>
<feature type="chain" id="PRO_5034081528" evidence="4">
    <location>
        <begin position="17"/>
        <end position="54"/>
    </location>
</feature>
<reference evidence="5" key="2">
    <citation type="submission" date="2025-09" db="UniProtKB">
        <authorList>
            <consortium name="Ensembl"/>
        </authorList>
    </citation>
    <scope>IDENTIFICATION</scope>
</reference>
<evidence type="ECO:0000256" key="4">
    <source>
        <dbReference type="SAM" id="SignalP"/>
    </source>
</evidence>
<comment type="subcellular location">
    <subcellularLocation>
        <location evidence="1">Secreted</location>
    </subcellularLocation>
</comment>
<dbReference type="Ensembl" id="ENSNGAT00000026298.1">
    <property type="protein sequence ID" value="ENSNGAP00000020627.1"/>
    <property type="gene ID" value="ENSNGAG00000020062.1"/>
</dbReference>
<organism evidence="5 6">
    <name type="scientific">Nannospalax galili</name>
    <name type="common">Northern Israeli blind subterranean mole rat</name>
    <name type="synonym">Spalax galili</name>
    <dbReference type="NCBI Taxonomy" id="1026970"/>
    <lineage>
        <taxon>Eukaryota</taxon>
        <taxon>Metazoa</taxon>
        <taxon>Chordata</taxon>
        <taxon>Craniata</taxon>
        <taxon>Vertebrata</taxon>
        <taxon>Euteleostomi</taxon>
        <taxon>Mammalia</taxon>
        <taxon>Eutheria</taxon>
        <taxon>Euarchontoglires</taxon>
        <taxon>Glires</taxon>
        <taxon>Rodentia</taxon>
        <taxon>Myomorpha</taxon>
        <taxon>Muroidea</taxon>
        <taxon>Spalacidae</taxon>
        <taxon>Spalacinae</taxon>
        <taxon>Nannospalax</taxon>
    </lineage>
</organism>
<keyword evidence="6" id="KW-1185">Reference proteome</keyword>
<accession>A0A8C6RRP0</accession>
<dbReference type="PROSITE" id="PS51257">
    <property type="entry name" value="PROKAR_LIPOPROTEIN"/>
    <property type="match status" value="1"/>
</dbReference>
<evidence type="ECO:0000256" key="2">
    <source>
        <dbReference type="ARBA" id="ARBA00022525"/>
    </source>
</evidence>
<dbReference type="Proteomes" id="UP000694381">
    <property type="component" value="Unassembled WGS sequence"/>
</dbReference>
<dbReference type="GO" id="GO:0005576">
    <property type="term" value="C:extracellular region"/>
    <property type="evidence" value="ECO:0007669"/>
    <property type="project" value="UniProtKB-SubCell"/>
</dbReference>
<keyword evidence="3 4" id="KW-0732">Signal</keyword>
<dbReference type="Pfam" id="PF15621">
    <property type="entry name" value="PROL5-SMR"/>
    <property type="match status" value="1"/>
</dbReference>
<proteinExistence type="predicted"/>
<evidence type="ECO:0000256" key="3">
    <source>
        <dbReference type="ARBA" id="ARBA00022729"/>
    </source>
</evidence>
<reference evidence="5" key="1">
    <citation type="submission" date="2025-08" db="UniProtKB">
        <authorList>
            <consortium name="Ensembl"/>
        </authorList>
    </citation>
    <scope>IDENTIFICATION</scope>
</reference>
<feature type="signal peptide" evidence="4">
    <location>
        <begin position="1"/>
        <end position="16"/>
    </location>
</feature>
<evidence type="ECO:0000256" key="1">
    <source>
        <dbReference type="ARBA" id="ARBA00004613"/>
    </source>
</evidence>
<dbReference type="InterPro" id="IPR026288">
    <property type="entry name" value="SMR-like"/>
</dbReference>
<keyword evidence="2" id="KW-0964">Secreted</keyword>
<name>A0A8C6RRP0_NANGA</name>
<evidence type="ECO:0000313" key="5">
    <source>
        <dbReference type="Ensembl" id="ENSNGAP00000020627.1"/>
    </source>
</evidence>
<dbReference type="AlphaFoldDB" id="A0A8C6RRP0"/>
<evidence type="ECO:0000313" key="6">
    <source>
        <dbReference type="Proteomes" id="UP000694381"/>
    </source>
</evidence>